<feature type="compositionally biased region" description="Polar residues" evidence="1">
    <location>
        <begin position="46"/>
        <end position="60"/>
    </location>
</feature>
<gene>
    <name evidence="3" type="ORF">EV209_2451</name>
</gene>
<name>A0A4Q7P2S1_9FIRM</name>
<dbReference type="EMBL" id="SGXF01000005">
    <property type="protein sequence ID" value="RZS94085.1"/>
    <property type="molecule type" value="Genomic_DNA"/>
</dbReference>
<feature type="region of interest" description="Disordered" evidence="1">
    <location>
        <begin position="1"/>
        <end position="121"/>
    </location>
</feature>
<proteinExistence type="predicted"/>
<evidence type="ECO:0000313" key="3">
    <source>
        <dbReference type="EMBL" id="RZS94085.1"/>
    </source>
</evidence>
<reference evidence="3 4" key="1">
    <citation type="submission" date="2019-02" db="EMBL/GenBank/DDBJ databases">
        <title>Genomic Encyclopedia of Type Strains, Phase IV (KMG-IV): sequencing the most valuable type-strain genomes for metagenomic binning, comparative biology and taxonomic classification.</title>
        <authorList>
            <person name="Goeker M."/>
        </authorList>
    </citation>
    <scope>NUCLEOTIDE SEQUENCE [LARGE SCALE GENOMIC DNA]</scope>
    <source>
        <strain evidence="3 4">DSM 29486</strain>
    </source>
</reference>
<comment type="caution">
    <text evidence="3">The sequence shown here is derived from an EMBL/GenBank/DDBJ whole genome shotgun (WGS) entry which is preliminary data.</text>
</comment>
<dbReference type="AlphaFoldDB" id="A0A4Q7P2S1"/>
<dbReference type="Proteomes" id="UP000292927">
    <property type="component" value="Unassembled WGS sequence"/>
</dbReference>
<protein>
    <submittedName>
        <fullName evidence="3">Uncharacterized protein DUF4430</fullName>
    </submittedName>
</protein>
<dbReference type="Pfam" id="PF14478">
    <property type="entry name" value="DUF4430"/>
    <property type="match status" value="1"/>
</dbReference>
<keyword evidence="4" id="KW-1185">Reference proteome</keyword>
<dbReference type="InterPro" id="IPR027954">
    <property type="entry name" value="Transcobalamin-like_C"/>
</dbReference>
<evidence type="ECO:0000256" key="1">
    <source>
        <dbReference type="SAM" id="MobiDB-lite"/>
    </source>
</evidence>
<evidence type="ECO:0000313" key="4">
    <source>
        <dbReference type="Proteomes" id="UP000292927"/>
    </source>
</evidence>
<evidence type="ECO:0000259" key="2">
    <source>
        <dbReference type="Pfam" id="PF14478"/>
    </source>
</evidence>
<sequence>MIFVLTAGGCGSIGSPAASSQESTADSTAPSVQTAETDGFEESEADISSTEGIPDSSQDVLPTEHISDPAGGALPGETGENGGDAAVPEAPQTSAPGKKETQAGPLQTAAQEKTEAESAAEHMTMAAAEENQIHVTFSVDCKTAVEKGSRIAQAAAPDGVMYSPAVMKLEKGATVYDALMNSGLVVKADSSPFGVYVSSIQSLREKDPDCGGKSGWLFIVNGVVSGTSCSNYVLKDGDTVQWRYTCDMGKDLQ</sequence>
<feature type="domain" description="Transcobalamin-like C-terminal" evidence="2">
    <location>
        <begin position="172"/>
        <end position="245"/>
    </location>
</feature>
<accession>A0A4Q7P2S1</accession>
<dbReference type="Gene3D" id="2.170.130.30">
    <property type="match status" value="1"/>
</dbReference>
<organism evidence="3 4">
    <name type="scientific">Cuneatibacter caecimuris</name>
    <dbReference type="NCBI Taxonomy" id="1796618"/>
    <lineage>
        <taxon>Bacteria</taxon>
        <taxon>Bacillati</taxon>
        <taxon>Bacillota</taxon>
        <taxon>Clostridia</taxon>
        <taxon>Lachnospirales</taxon>
        <taxon>Lachnospiraceae</taxon>
        <taxon>Cuneatibacter</taxon>
    </lineage>
</organism>
<feature type="compositionally biased region" description="Polar residues" evidence="1">
    <location>
        <begin position="17"/>
        <end position="36"/>
    </location>
</feature>